<name>A0A2L0V0X7_9CAUD</name>
<proteinExistence type="predicted"/>
<sequence>MDITLLLIFLVPLTVAIFAVTMLSHSVSITEGVLLFVGTAFIVSGVWYAGRYSSADDYELWNGEIVRKQAITRGCPIGWQSYQDDFCTEHRTRTVKSGEMCSTDDKGNTTCTPIYTTEYNYVFDWERRYFVWTNVKYDFEIKRVDRQGVNEPPKYTEKKVGDPASSMQPYSNWVRAASENLYHEDGVVEEQYSNVIPSYPIKIYDKIKVDRVVPIGNVTYPETLNNDISVVLKKLGPERQMNFVLVLVDANQYGDNIAYAIRKKWYGFKKNDAVAIIGLDNNNIKWANVFSWSKKSLFDIELRDSIIGGMGKPIEYSTLIKNVETIGMNSFERRSMKEFEYLKNAIPVPTWLIVSGFILSVILSISLLIFFCKVDIRIIK</sequence>
<organism evidence="2 3">
    <name type="scientific">Agrobacterium phage Atu_ph07</name>
    <dbReference type="NCBI Taxonomy" id="2024264"/>
    <lineage>
        <taxon>Viruses</taxon>
        <taxon>Duplodnaviria</taxon>
        <taxon>Heunggongvirae</taxon>
        <taxon>Uroviricota</taxon>
        <taxon>Caudoviricetes</taxon>
        <taxon>Polybotosvirus</taxon>
        <taxon>Polybotosvirus Atuph07</taxon>
    </lineage>
</organism>
<reference evidence="2 3" key="1">
    <citation type="submission" date="2017-06" db="EMBL/GenBank/DDBJ databases">
        <authorList>
            <person name="Kim H.J."/>
            <person name="Triplett B.A."/>
        </authorList>
    </citation>
    <scope>NUCLEOTIDE SEQUENCE [LARGE SCALE GENOMIC DNA]</scope>
</reference>
<keyword evidence="3" id="KW-1185">Reference proteome</keyword>
<dbReference type="EMBL" id="MF403008">
    <property type="protein sequence ID" value="AUZ95425.1"/>
    <property type="molecule type" value="Genomic_DNA"/>
</dbReference>
<evidence type="ECO:0000313" key="2">
    <source>
        <dbReference type="EMBL" id="AUZ95425.1"/>
    </source>
</evidence>
<dbReference type="GeneID" id="40088672"/>
<dbReference type="OrthoDB" id="7124at10239"/>
<dbReference type="KEGG" id="vg:40088672"/>
<feature type="transmembrane region" description="Helical" evidence="1">
    <location>
        <begin position="351"/>
        <end position="372"/>
    </location>
</feature>
<evidence type="ECO:0000256" key="1">
    <source>
        <dbReference type="SAM" id="Phobius"/>
    </source>
</evidence>
<protein>
    <submittedName>
        <fullName evidence="2">Uncharacterized protein</fullName>
    </submittedName>
</protein>
<dbReference type="RefSeq" id="YP_009612334.1">
    <property type="nucleotide sequence ID" value="NC_042013.1"/>
</dbReference>
<keyword evidence="1" id="KW-0812">Transmembrane</keyword>
<accession>A0A2L0V0X7</accession>
<evidence type="ECO:0000313" key="3">
    <source>
        <dbReference type="Proteomes" id="UP000223025"/>
    </source>
</evidence>
<feature type="transmembrane region" description="Helical" evidence="1">
    <location>
        <begin position="32"/>
        <end position="50"/>
    </location>
</feature>
<feature type="transmembrane region" description="Helical" evidence="1">
    <location>
        <begin position="6"/>
        <end position="25"/>
    </location>
</feature>
<keyword evidence="1" id="KW-0472">Membrane</keyword>
<dbReference type="Proteomes" id="UP000223025">
    <property type="component" value="Segment"/>
</dbReference>
<keyword evidence="1" id="KW-1133">Transmembrane helix</keyword>